<dbReference type="SUPFAM" id="SSF52200">
    <property type="entry name" value="Toll/Interleukin receptor TIR domain"/>
    <property type="match status" value="1"/>
</dbReference>
<comment type="caution">
    <text evidence="2">The sequence shown here is derived from an EMBL/GenBank/DDBJ whole genome shotgun (WGS) entry which is preliminary data.</text>
</comment>
<dbReference type="PROSITE" id="PS50104">
    <property type="entry name" value="TIR"/>
    <property type="match status" value="1"/>
</dbReference>
<protein>
    <recommendedName>
        <fullName evidence="1">TIR domain-containing protein</fullName>
    </recommendedName>
</protein>
<dbReference type="SMART" id="SM00255">
    <property type="entry name" value="TIR"/>
    <property type="match status" value="1"/>
</dbReference>
<evidence type="ECO:0000313" key="2">
    <source>
        <dbReference type="EMBL" id="GFR51339.1"/>
    </source>
</evidence>
<dbReference type="AlphaFoldDB" id="A0AAD3E2C9"/>
<dbReference type="InterPro" id="IPR000157">
    <property type="entry name" value="TIR_dom"/>
</dbReference>
<dbReference type="EMBL" id="BMAR01000049">
    <property type="protein sequence ID" value="GFR51339.1"/>
    <property type="molecule type" value="Genomic_DNA"/>
</dbReference>
<evidence type="ECO:0000259" key="1">
    <source>
        <dbReference type="PROSITE" id="PS50104"/>
    </source>
</evidence>
<dbReference type="Pfam" id="PF13676">
    <property type="entry name" value="TIR_2"/>
    <property type="match status" value="1"/>
</dbReference>
<proteinExistence type="predicted"/>
<dbReference type="InterPro" id="IPR035897">
    <property type="entry name" value="Toll_tir_struct_dom_sf"/>
</dbReference>
<dbReference type="Gene3D" id="3.40.33.10">
    <property type="entry name" value="CAP"/>
    <property type="match status" value="1"/>
</dbReference>
<reference evidence="2 3" key="1">
    <citation type="journal article" date="2021" name="Sci. Rep.">
        <title>Genome sequencing of the multicellular alga Astrephomene provides insights into convergent evolution of germ-soma differentiation.</title>
        <authorList>
            <person name="Yamashita S."/>
            <person name="Yamamoto K."/>
            <person name="Matsuzaki R."/>
            <person name="Suzuki S."/>
            <person name="Yamaguchi H."/>
            <person name="Hirooka S."/>
            <person name="Minakuchi Y."/>
            <person name="Miyagishima S."/>
            <person name="Kawachi M."/>
            <person name="Toyoda A."/>
            <person name="Nozaki H."/>
        </authorList>
    </citation>
    <scope>NUCLEOTIDE SEQUENCE [LARGE SCALE GENOMIC DNA]</scope>
    <source>
        <strain evidence="2 3">NIES-4017</strain>
    </source>
</reference>
<evidence type="ECO:0000313" key="3">
    <source>
        <dbReference type="Proteomes" id="UP001054857"/>
    </source>
</evidence>
<gene>
    <name evidence="2" type="ORF">Agub_g13758</name>
</gene>
<dbReference type="Proteomes" id="UP001054857">
    <property type="component" value="Unassembled WGS sequence"/>
</dbReference>
<name>A0AAD3E2C9_9CHLO</name>
<dbReference type="Gene3D" id="3.40.50.10140">
    <property type="entry name" value="Toll/interleukin-1 receptor homology (TIR) domain"/>
    <property type="match status" value="1"/>
</dbReference>
<organism evidence="2 3">
    <name type="scientific">Astrephomene gubernaculifera</name>
    <dbReference type="NCBI Taxonomy" id="47775"/>
    <lineage>
        <taxon>Eukaryota</taxon>
        <taxon>Viridiplantae</taxon>
        <taxon>Chlorophyta</taxon>
        <taxon>core chlorophytes</taxon>
        <taxon>Chlorophyceae</taxon>
        <taxon>CS clade</taxon>
        <taxon>Chlamydomonadales</taxon>
        <taxon>Astrephomenaceae</taxon>
        <taxon>Astrephomene</taxon>
    </lineage>
</organism>
<feature type="domain" description="TIR" evidence="1">
    <location>
        <begin position="4"/>
        <end position="119"/>
    </location>
</feature>
<dbReference type="InterPro" id="IPR035940">
    <property type="entry name" value="CAP_sf"/>
</dbReference>
<accession>A0AAD3E2C9</accession>
<dbReference type="GO" id="GO:0007165">
    <property type="term" value="P:signal transduction"/>
    <property type="evidence" value="ECO:0007669"/>
    <property type="project" value="InterPro"/>
</dbReference>
<sequence length="298" mass="33694">MEVVIHRGFLSYKRGGRDERIARRLYDTFRNNGVNMFSDFGDLHTGVGFEDQIREACENSAVFVCILSIRYVQSYWCIQELLFARMAERRILPIFIDEAGDVSRALPAAEIAARLRSSGWEPMTGNTVRSAYNSAASVQALLMTGDDDGPMQRFAAPALDIIQEESSSCMWRMWDHNPSYRSLLDDMNSRFLCCVNSLRQEEDDHELIADVRLIRAAMRRAEALMAGQAGGGFDSYLRAAGVGYRSAKEHRGYNHDLDGVMEHTGQSTLHHMYTHIGWGVRSTNGGRHYWVVLLVEAL</sequence>
<keyword evidence="3" id="KW-1185">Reference proteome</keyword>